<feature type="region of interest" description="Disordered" evidence="2">
    <location>
        <begin position="537"/>
        <end position="557"/>
    </location>
</feature>
<gene>
    <name evidence="4" type="ORF">N7541_007495</name>
</gene>
<dbReference type="AlphaFoldDB" id="A0A9W9R2Z1"/>
<feature type="compositionally biased region" description="Polar residues" evidence="2">
    <location>
        <begin position="284"/>
        <end position="307"/>
    </location>
</feature>
<dbReference type="GO" id="GO:0008270">
    <property type="term" value="F:zinc ion binding"/>
    <property type="evidence" value="ECO:0007669"/>
    <property type="project" value="UniProtKB-KW"/>
</dbReference>
<name>A0A9W9R2Z1_PENBR</name>
<feature type="domain" description="C3H1-type" evidence="3">
    <location>
        <begin position="159"/>
        <end position="188"/>
    </location>
</feature>
<evidence type="ECO:0000313" key="5">
    <source>
        <dbReference type="Proteomes" id="UP001148299"/>
    </source>
</evidence>
<organism evidence="4 5">
    <name type="scientific">Penicillium brevicompactum</name>
    <dbReference type="NCBI Taxonomy" id="5074"/>
    <lineage>
        <taxon>Eukaryota</taxon>
        <taxon>Fungi</taxon>
        <taxon>Dikarya</taxon>
        <taxon>Ascomycota</taxon>
        <taxon>Pezizomycotina</taxon>
        <taxon>Eurotiomycetes</taxon>
        <taxon>Eurotiomycetidae</taxon>
        <taxon>Eurotiales</taxon>
        <taxon>Aspergillaceae</taxon>
        <taxon>Penicillium</taxon>
    </lineage>
</organism>
<feature type="region of interest" description="Disordered" evidence="2">
    <location>
        <begin position="239"/>
        <end position="339"/>
    </location>
</feature>
<feature type="compositionally biased region" description="Polar residues" evidence="2">
    <location>
        <begin position="452"/>
        <end position="464"/>
    </location>
</feature>
<protein>
    <recommendedName>
        <fullName evidence="3">C3H1-type domain-containing protein</fullName>
    </recommendedName>
</protein>
<evidence type="ECO:0000256" key="2">
    <source>
        <dbReference type="SAM" id="MobiDB-lite"/>
    </source>
</evidence>
<feature type="region of interest" description="Disordered" evidence="2">
    <location>
        <begin position="479"/>
        <end position="500"/>
    </location>
</feature>
<feature type="region of interest" description="Disordered" evidence="2">
    <location>
        <begin position="384"/>
        <end position="464"/>
    </location>
</feature>
<reference evidence="4" key="1">
    <citation type="submission" date="2022-12" db="EMBL/GenBank/DDBJ databases">
        <authorList>
            <person name="Petersen C."/>
        </authorList>
    </citation>
    <scope>NUCLEOTIDE SEQUENCE</scope>
    <source>
        <strain evidence="4">IBT 35675</strain>
    </source>
</reference>
<dbReference type="InterPro" id="IPR000571">
    <property type="entry name" value="Znf_CCCH"/>
</dbReference>
<feature type="compositionally biased region" description="Low complexity" evidence="2">
    <location>
        <begin position="136"/>
        <end position="158"/>
    </location>
</feature>
<dbReference type="Proteomes" id="UP001148299">
    <property type="component" value="Unassembled WGS sequence"/>
</dbReference>
<sequence>MPPSSGARFFCTRPHGSMAALIAVDDLPHGVTIDGLPRVLTPGETQGMTSCGLAETRPEPWTIDGVAHVYPRNLDNNLVAEMHQTLVSLLRDPAIPARVQASVQNLINRTVDSMPGNTNEIVGMTDMSYMQANTNRPAAGQNARGNGRANNNNHQQQQRGKKEYCSYWLRHGECDYSQQGCMYKHEMPLTLEGIMYVGLRDIPRWYRDQHGVASLAQGHRGAPLQIEATNSQRAIAQHAQGTDGGLDGNPQDSQQAIAANSHPSTSNGRQELVKTPPRGPAKTGGNNSAPNTVRSGNRNAPSYQGNNGWKGRGIGNRNRVANSSPRGRGSGVLSGQVPSNTPTFGFGQFGGLMSPEPSPPEVNGGNHPETFPVGRGVPVFDRPTSLGRGENRSHPLALSSLPATQAGRESAVSIHENVGPNANRSGIAKFPGHASNPSTDGGVKLPEEDSETFTPGSSNRSITSSRTWNHLQYAHSNSGGFTPSNSGGFTPSNRGGFTPSNSGGFTPSNSGFTRGANIPSLADLISHDSAPPLRARDTRGAWGPVGGPVPNDGPKETTVDDEHSALLGSHAAMFGPYITGHHTAKM</sequence>
<evidence type="ECO:0000259" key="3">
    <source>
        <dbReference type="PROSITE" id="PS50103"/>
    </source>
</evidence>
<comment type="caution">
    <text evidence="4">The sequence shown here is derived from an EMBL/GenBank/DDBJ whole genome shotgun (WGS) entry which is preliminary data.</text>
</comment>
<keyword evidence="1" id="KW-0863">Zinc-finger</keyword>
<evidence type="ECO:0000313" key="4">
    <source>
        <dbReference type="EMBL" id="KAJ5349768.1"/>
    </source>
</evidence>
<dbReference type="EMBL" id="JAPZBR010000006">
    <property type="protein sequence ID" value="KAJ5349768.1"/>
    <property type="molecule type" value="Genomic_DNA"/>
</dbReference>
<feature type="region of interest" description="Disordered" evidence="2">
    <location>
        <begin position="136"/>
        <end position="159"/>
    </location>
</feature>
<feature type="zinc finger region" description="C3H1-type" evidence="1">
    <location>
        <begin position="159"/>
        <end position="188"/>
    </location>
</feature>
<proteinExistence type="predicted"/>
<keyword evidence="1" id="KW-0479">Metal-binding</keyword>
<accession>A0A9W9R2Z1</accession>
<keyword evidence="1" id="KW-0862">Zinc</keyword>
<evidence type="ECO:0000256" key="1">
    <source>
        <dbReference type="PROSITE-ProRule" id="PRU00723"/>
    </source>
</evidence>
<dbReference type="PROSITE" id="PS50103">
    <property type="entry name" value="ZF_C3H1"/>
    <property type="match status" value="1"/>
</dbReference>
<reference evidence="4" key="2">
    <citation type="journal article" date="2023" name="IMA Fungus">
        <title>Comparative genomic study of the Penicillium genus elucidates a diverse pangenome and 15 lateral gene transfer events.</title>
        <authorList>
            <person name="Petersen C."/>
            <person name="Sorensen T."/>
            <person name="Nielsen M.R."/>
            <person name="Sondergaard T.E."/>
            <person name="Sorensen J.L."/>
            <person name="Fitzpatrick D.A."/>
            <person name="Frisvad J.C."/>
            <person name="Nielsen K.L."/>
        </authorList>
    </citation>
    <scope>NUCLEOTIDE SEQUENCE</scope>
    <source>
        <strain evidence="4">IBT 35675</strain>
    </source>
</reference>
<keyword evidence="5" id="KW-1185">Reference proteome</keyword>
<feature type="compositionally biased region" description="Polar residues" evidence="2">
    <location>
        <begin position="250"/>
        <end position="269"/>
    </location>
</feature>